<feature type="transmembrane region" description="Helical" evidence="1">
    <location>
        <begin position="29"/>
        <end position="50"/>
    </location>
</feature>
<evidence type="ECO:0000313" key="4">
    <source>
        <dbReference type="Proteomes" id="UP000193391"/>
    </source>
</evidence>
<dbReference type="STRING" id="1293891.TMES_10045"/>
<dbReference type="EMBL" id="JFKA01000003">
    <property type="protein sequence ID" value="OSQ39020.1"/>
    <property type="molecule type" value="Genomic_DNA"/>
</dbReference>
<evidence type="ECO:0000256" key="2">
    <source>
        <dbReference type="SAM" id="SignalP"/>
    </source>
</evidence>
<keyword evidence="4" id="KW-1185">Reference proteome</keyword>
<evidence type="ECO:0000256" key="1">
    <source>
        <dbReference type="SAM" id="Phobius"/>
    </source>
</evidence>
<keyword evidence="1" id="KW-1133">Transmembrane helix</keyword>
<sequence>MPQVAVAVAAAAAASAAQAAAAAFVAGWVAAVAGAIAGAIVSYAGAMIFAKKPKSSGLADVGGHSQMIKQAITSRRIVYGETIVSGPITYLTVTENNRYLHILITLSGHPVEEIGDVYFGDKVVLSGGGYGDLQGEYQGFGWLWKGDGTDAGDEVLLAKMRFYHSEWTVEHRQRGCAKLYVRLRWDANRYAGGIPQIKCMVKGKNDILDPRTGERGYSNNWGLCVADYTTIQLGVGAAWDDLDADDLIASANISDENIPLADGGTEKRYVVNGVIDTDNPVGDNLKELINPGAGLVVNAGGKWKILAGAYRTPTVAIDESWLTGAISVQARQSKRDTFNVVRGVYASKATLWQPTDLPVLKSQLFIEEDGGQEIPVDREFLFTDSVSAGQRLQKIALLKNRQQVQVDLKCNLFSFQVTVGDVVKFNRESWGWVDKPFEVIRWNLAVRDDGDVPYFGVDLTLRETSPQTYDWDVDEEVIVAANAASTLPGLGDVVPPNGLDVSEVLYSTRDGSGVKAKAVLTAGVSPDAMVQSYHFEYRELGVLEWTALPESISPVMEIFDIAPGVYDFHVVAVNRVGASSDPVQLRKEIYGLAGKPQAPNGLTVSTSGGYALLRWLQSPDLDVRQGGQCRFRWSPALSDPLVSESATIGDPLPGGDTMAVLPLKTGCYLLQFVDSSGTPSDAAWVASDGATVLPFTNVGEVSEAPVWAGAFDNTGVDDGKLVLAGAGQIDGVADFDAIASFDALGGIVASGKYRHASGFDFGGMARRRLVADFEMAVVSVIDTVDQRPGLVDEWASFDGDVSGEGDVSVWYRTTPDDPDDGGAVWSAWQRLDTAEVYCRGVQFEARLSVTDQSYNLEISTLRVRADALA</sequence>
<dbReference type="OrthoDB" id="7357280at2"/>
<name>A0A1Y2L1A3_9PROT</name>
<feature type="chain" id="PRO_5012530973" description="Tip attachment protein J domain-containing protein" evidence="2">
    <location>
        <begin position="20"/>
        <end position="869"/>
    </location>
</feature>
<keyword evidence="2" id="KW-0732">Signal</keyword>
<evidence type="ECO:0000313" key="3">
    <source>
        <dbReference type="EMBL" id="OSQ39020.1"/>
    </source>
</evidence>
<evidence type="ECO:0008006" key="5">
    <source>
        <dbReference type="Google" id="ProtNLM"/>
    </source>
</evidence>
<organism evidence="3 4">
    <name type="scientific">Thalassospira mesophila</name>
    <dbReference type="NCBI Taxonomy" id="1293891"/>
    <lineage>
        <taxon>Bacteria</taxon>
        <taxon>Pseudomonadati</taxon>
        <taxon>Pseudomonadota</taxon>
        <taxon>Alphaproteobacteria</taxon>
        <taxon>Rhodospirillales</taxon>
        <taxon>Thalassospiraceae</taxon>
        <taxon>Thalassospira</taxon>
    </lineage>
</organism>
<feature type="signal peptide" evidence="2">
    <location>
        <begin position="1"/>
        <end position="19"/>
    </location>
</feature>
<protein>
    <recommendedName>
        <fullName evidence="5">Tip attachment protein J domain-containing protein</fullName>
    </recommendedName>
</protein>
<keyword evidence="1" id="KW-0812">Transmembrane</keyword>
<dbReference type="RefSeq" id="WP_085582011.1">
    <property type="nucleotide sequence ID" value="NZ_JFKA01000003.1"/>
</dbReference>
<dbReference type="Proteomes" id="UP000193391">
    <property type="component" value="Unassembled WGS sequence"/>
</dbReference>
<reference evidence="3 4" key="1">
    <citation type="submission" date="2014-03" db="EMBL/GenBank/DDBJ databases">
        <title>The draft genome sequence of Thalassospira mesophila JCM 18969.</title>
        <authorList>
            <person name="Lai Q."/>
            <person name="Shao Z."/>
        </authorList>
    </citation>
    <scope>NUCLEOTIDE SEQUENCE [LARGE SCALE GENOMIC DNA]</scope>
    <source>
        <strain evidence="3 4">JCM 18969</strain>
    </source>
</reference>
<comment type="caution">
    <text evidence="3">The sequence shown here is derived from an EMBL/GenBank/DDBJ whole genome shotgun (WGS) entry which is preliminary data.</text>
</comment>
<gene>
    <name evidence="3" type="ORF">TMES_10045</name>
</gene>
<dbReference type="AlphaFoldDB" id="A0A1Y2L1A3"/>
<proteinExistence type="predicted"/>
<keyword evidence="1" id="KW-0472">Membrane</keyword>
<accession>A0A1Y2L1A3</accession>